<dbReference type="EMBL" id="MTYJ01000089">
    <property type="protein sequence ID" value="OQV15417.1"/>
    <property type="molecule type" value="Genomic_DNA"/>
</dbReference>
<organism evidence="8 9">
    <name type="scientific">Hypsibius exemplaris</name>
    <name type="common">Freshwater tardigrade</name>
    <dbReference type="NCBI Taxonomy" id="2072580"/>
    <lineage>
        <taxon>Eukaryota</taxon>
        <taxon>Metazoa</taxon>
        <taxon>Ecdysozoa</taxon>
        <taxon>Tardigrada</taxon>
        <taxon>Eutardigrada</taxon>
        <taxon>Parachela</taxon>
        <taxon>Hypsibioidea</taxon>
        <taxon>Hypsibiidae</taxon>
        <taxon>Hypsibius</taxon>
    </lineage>
</organism>
<dbReference type="Pfam" id="PF03208">
    <property type="entry name" value="PRA1"/>
    <property type="match status" value="1"/>
</dbReference>
<evidence type="ECO:0000256" key="2">
    <source>
        <dbReference type="ARBA" id="ARBA00004234"/>
    </source>
</evidence>
<comment type="subcellular location">
    <subcellularLocation>
        <location evidence="2">Cytoplasmic vesicle</location>
        <location evidence="2">Secretory vesicle</location>
        <location evidence="2">Synaptic vesicle</location>
    </subcellularLocation>
    <subcellularLocation>
        <location evidence="1 7">Membrane</location>
        <topology evidence="1 7">Multi-pass membrane protein</topology>
    </subcellularLocation>
</comment>
<feature type="transmembrane region" description="Helical" evidence="7">
    <location>
        <begin position="169"/>
        <end position="185"/>
    </location>
</feature>
<keyword evidence="4 7" id="KW-0812">Transmembrane</keyword>
<feature type="transmembrane region" description="Helical" evidence="7">
    <location>
        <begin position="116"/>
        <end position="149"/>
    </location>
</feature>
<dbReference type="PANTHER" id="PTHR19317">
    <property type="entry name" value="PRENYLATED RAB ACCEPTOR 1-RELATED"/>
    <property type="match status" value="1"/>
</dbReference>
<dbReference type="GO" id="GO:0005794">
    <property type="term" value="C:Golgi apparatus"/>
    <property type="evidence" value="ECO:0007669"/>
    <property type="project" value="TreeGrafter"/>
</dbReference>
<evidence type="ECO:0000256" key="4">
    <source>
        <dbReference type="ARBA" id="ARBA00022692"/>
    </source>
</evidence>
<keyword evidence="9" id="KW-1185">Reference proteome</keyword>
<evidence type="ECO:0000256" key="7">
    <source>
        <dbReference type="RuleBase" id="RU363107"/>
    </source>
</evidence>
<evidence type="ECO:0000256" key="1">
    <source>
        <dbReference type="ARBA" id="ARBA00004141"/>
    </source>
</evidence>
<dbReference type="GO" id="GO:0016020">
    <property type="term" value="C:membrane"/>
    <property type="evidence" value="ECO:0007669"/>
    <property type="project" value="UniProtKB-SubCell"/>
</dbReference>
<keyword evidence="5 7" id="KW-1133">Transmembrane helix</keyword>
<dbReference type="Proteomes" id="UP000192578">
    <property type="component" value="Unassembled WGS sequence"/>
</dbReference>
<name>A0A1W0WJS7_HYPEX</name>
<accession>A0A1W0WJS7</accession>
<dbReference type="OrthoDB" id="63113at2759"/>
<gene>
    <name evidence="8" type="ORF">BV898_10425</name>
</gene>
<dbReference type="GO" id="GO:0008021">
    <property type="term" value="C:synaptic vesicle"/>
    <property type="evidence" value="ECO:0007669"/>
    <property type="project" value="UniProtKB-SubCell"/>
</dbReference>
<dbReference type="PANTHER" id="PTHR19317:SF0">
    <property type="entry name" value="PRENYLATED RAB ACCEPTOR PROTEIN 1"/>
    <property type="match status" value="1"/>
</dbReference>
<keyword evidence="6 7" id="KW-0472">Membrane</keyword>
<dbReference type="AlphaFoldDB" id="A0A1W0WJS7"/>
<evidence type="ECO:0000256" key="3">
    <source>
        <dbReference type="ARBA" id="ARBA00006483"/>
    </source>
</evidence>
<comment type="similarity">
    <text evidence="3 7">Belongs to the PRA1 family.</text>
</comment>
<evidence type="ECO:0000256" key="5">
    <source>
        <dbReference type="ARBA" id="ARBA00022989"/>
    </source>
</evidence>
<reference evidence="9" key="1">
    <citation type="submission" date="2017-01" db="EMBL/GenBank/DDBJ databases">
        <title>Comparative genomics of anhydrobiosis in the tardigrade Hypsibius dujardini.</title>
        <authorList>
            <person name="Yoshida Y."/>
            <person name="Koutsovoulos G."/>
            <person name="Laetsch D."/>
            <person name="Stevens L."/>
            <person name="Kumar S."/>
            <person name="Horikawa D."/>
            <person name="Ishino K."/>
            <person name="Komine S."/>
            <person name="Tomita M."/>
            <person name="Blaxter M."/>
            <person name="Arakawa K."/>
        </authorList>
    </citation>
    <scope>NUCLEOTIDE SEQUENCE [LARGE SCALE GENOMIC DNA]</scope>
    <source>
        <strain evidence="9">Z151</strain>
    </source>
</reference>
<dbReference type="InterPro" id="IPR004895">
    <property type="entry name" value="Prenylated_rab_accept_PRA1"/>
</dbReference>
<protein>
    <recommendedName>
        <fullName evidence="7">PRA1 family protein</fullName>
    </recommendedName>
</protein>
<sequence>MDSPSSPMIDVTGNMDIPSAPGLSSPSTTIPGFDASAAQATSSLASSFLARKLWSGYTAVKELPFVKSSTTTGRQNMRSWFEFFNAKKFKKPALSKLVQKDYYTDRLFRNVQYFHVNYICVFLVLFLYCVLTSPLLLIALFISCGAFYYAHMKNTVRKLAFAGHEITLFHQYCVIGALSLILFYYTGAGNAFMWVLGASLFFILLHAAFFGIEDEGQEFAFQLEEV</sequence>
<comment type="caution">
    <text evidence="8">The sequence shown here is derived from an EMBL/GenBank/DDBJ whole genome shotgun (WGS) entry which is preliminary data.</text>
</comment>
<evidence type="ECO:0000313" key="9">
    <source>
        <dbReference type="Proteomes" id="UP000192578"/>
    </source>
</evidence>
<proteinExistence type="inferred from homology"/>
<evidence type="ECO:0000313" key="8">
    <source>
        <dbReference type="EMBL" id="OQV15417.1"/>
    </source>
</evidence>
<feature type="transmembrane region" description="Helical" evidence="7">
    <location>
        <begin position="192"/>
        <end position="212"/>
    </location>
</feature>
<evidence type="ECO:0000256" key="6">
    <source>
        <dbReference type="ARBA" id="ARBA00023136"/>
    </source>
</evidence>